<comment type="subcellular location">
    <subcellularLocation>
        <location evidence="1">Membrane</location>
    </subcellularLocation>
</comment>
<evidence type="ECO:0000256" key="3">
    <source>
        <dbReference type="SAM" id="MobiDB-lite"/>
    </source>
</evidence>
<dbReference type="AlphaFoldDB" id="A0A8T0G4E1"/>
<reference evidence="5" key="1">
    <citation type="submission" date="2020-06" db="EMBL/GenBank/DDBJ databases">
        <title>WGS assembly of Ceratodon purpureus strain R40.</title>
        <authorList>
            <person name="Carey S.B."/>
            <person name="Jenkins J."/>
            <person name="Shu S."/>
            <person name="Lovell J.T."/>
            <person name="Sreedasyam A."/>
            <person name="Maumus F."/>
            <person name="Tiley G.P."/>
            <person name="Fernandez-Pozo N."/>
            <person name="Barry K."/>
            <person name="Chen C."/>
            <person name="Wang M."/>
            <person name="Lipzen A."/>
            <person name="Daum C."/>
            <person name="Saski C.A."/>
            <person name="Payton A.C."/>
            <person name="Mcbreen J.C."/>
            <person name="Conrad R.E."/>
            <person name="Kollar L.M."/>
            <person name="Olsson S."/>
            <person name="Huttunen S."/>
            <person name="Landis J.B."/>
            <person name="Wickett N.J."/>
            <person name="Johnson M.G."/>
            <person name="Rensing S.A."/>
            <person name="Grimwood J."/>
            <person name="Schmutz J."/>
            <person name="Mcdaniel S.F."/>
        </authorList>
    </citation>
    <scope>NUCLEOTIDE SEQUENCE</scope>
    <source>
        <strain evidence="5">R40</strain>
    </source>
</reference>
<keyword evidence="2 4" id="KW-0472">Membrane</keyword>
<dbReference type="PANTHER" id="PTHR31234">
    <property type="entry name" value="LATE EMBRYOGENESIS ABUNDANT (LEA) HYDROXYPROLINE-RICH GLYCOPROTEIN FAMILY"/>
    <property type="match status" value="1"/>
</dbReference>
<evidence type="ECO:0008006" key="7">
    <source>
        <dbReference type="Google" id="ProtNLM"/>
    </source>
</evidence>
<feature type="region of interest" description="Disordered" evidence="3">
    <location>
        <begin position="17"/>
        <end position="52"/>
    </location>
</feature>
<keyword evidence="6" id="KW-1185">Reference proteome</keyword>
<accession>A0A8T0G4E1</accession>
<keyword evidence="4" id="KW-1133">Transmembrane helix</keyword>
<protein>
    <recommendedName>
        <fullName evidence="7">Late embryogenesis abundant protein LEA-2 subgroup domain-containing protein</fullName>
    </recommendedName>
</protein>
<evidence type="ECO:0000313" key="6">
    <source>
        <dbReference type="Proteomes" id="UP000822688"/>
    </source>
</evidence>
<keyword evidence="4" id="KW-0812">Transmembrane</keyword>
<name>A0A8T0G4E1_CERPU</name>
<evidence type="ECO:0000256" key="1">
    <source>
        <dbReference type="ARBA" id="ARBA00004370"/>
    </source>
</evidence>
<sequence>MADLSGLISRAQDVVVPLRLQTPPKPPNGVGSTDPPPQFRLPTPPKQGILLPPTYAQATSAPAIYKQLPGLEAAVGKKVSGNNTNSNNTPKAGGTPLLNQFVTTILPVDAVGTPLPTPLPQPRSSQRYVVDEFCRPEGLRRNSKFILGICTFGIPLLLGLIAAIIYLSLRPKYPVVTLDSVKVWRFSAVGGADAGGENPVLNLDLDFGLLASNPNKRLGMNYQEMEMLVSFENTTLPIASLPPFFQSKRNSTVISTRVMAANAALQVEDGALLQYDIAKNDVPLRALIDVKACAQSGRWHTPSFRVHYVCDFRIAPPARNLPLLGKSCKRTKKGIPATYVTDQNLLD</sequence>
<organism evidence="5 6">
    <name type="scientific">Ceratodon purpureus</name>
    <name type="common">Fire moss</name>
    <name type="synonym">Dicranum purpureum</name>
    <dbReference type="NCBI Taxonomy" id="3225"/>
    <lineage>
        <taxon>Eukaryota</taxon>
        <taxon>Viridiplantae</taxon>
        <taxon>Streptophyta</taxon>
        <taxon>Embryophyta</taxon>
        <taxon>Bryophyta</taxon>
        <taxon>Bryophytina</taxon>
        <taxon>Bryopsida</taxon>
        <taxon>Dicranidae</taxon>
        <taxon>Pseudoditrichales</taxon>
        <taxon>Ditrichaceae</taxon>
        <taxon>Ceratodon</taxon>
    </lineage>
</organism>
<proteinExistence type="predicted"/>
<evidence type="ECO:0000256" key="2">
    <source>
        <dbReference type="ARBA" id="ARBA00023136"/>
    </source>
</evidence>
<comment type="caution">
    <text evidence="5">The sequence shown here is derived from an EMBL/GenBank/DDBJ whole genome shotgun (WGS) entry which is preliminary data.</text>
</comment>
<dbReference type="GO" id="GO:0098542">
    <property type="term" value="P:defense response to other organism"/>
    <property type="evidence" value="ECO:0007669"/>
    <property type="project" value="InterPro"/>
</dbReference>
<feature type="transmembrane region" description="Helical" evidence="4">
    <location>
        <begin position="145"/>
        <end position="169"/>
    </location>
</feature>
<dbReference type="GO" id="GO:0005886">
    <property type="term" value="C:plasma membrane"/>
    <property type="evidence" value="ECO:0007669"/>
    <property type="project" value="TreeGrafter"/>
</dbReference>
<dbReference type="InterPro" id="IPR044839">
    <property type="entry name" value="NDR1-like"/>
</dbReference>
<dbReference type="OrthoDB" id="1917746at2759"/>
<dbReference type="Proteomes" id="UP000822688">
    <property type="component" value="Chromosome 12"/>
</dbReference>
<evidence type="ECO:0000313" key="5">
    <source>
        <dbReference type="EMBL" id="KAG0553354.1"/>
    </source>
</evidence>
<gene>
    <name evidence="5" type="ORF">KC19_12G004700</name>
</gene>
<dbReference type="PANTHER" id="PTHR31234:SF2">
    <property type="entry name" value="OS05G0199100 PROTEIN"/>
    <property type="match status" value="1"/>
</dbReference>
<dbReference type="EMBL" id="CM026433">
    <property type="protein sequence ID" value="KAG0553354.1"/>
    <property type="molecule type" value="Genomic_DNA"/>
</dbReference>
<feature type="compositionally biased region" description="Pro residues" evidence="3">
    <location>
        <begin position="34"/>
        <end position="45"/>
    </location>
</feature>
<evidence type="ECO:0000256" key="4">
    <source>
        <dbReference type="SAM" id="Phobius"/>
    </source>
</evidence>